<evidence type="ECO:0000313" key="8">
    <source>
        <dbReference type="Proteomes" id="UP000033123"/>
    </source>
</evidence>
<dbReference type="Proteomes" id="UP000033123">
    <property type="component" value="Chromosome"/>
</dbReference>
<feature type="transmembrane region" description="Helical" evidence="6">
    <location>
        <begin position="108"/>
        <end position="131"/>
    </location>
</feature>
<dbReference type="AlphaFoldDB" id="A0A0E3PJ28"/>
<proteinExistence type="predicted"/>
<dbReference type="PANTHER" id="PTHR43723:SF1">
    <property type="entry name" value="COBALT TRANSPORT PROTEIN CBIQ"/>
    <property type="match status" value="1"/>
</dbReference>
<dbReference type="InterPro" id="IPR012809">
    <property type="entry name" value="ECF_CbiQ"/>
</dbReference>
<protein>
    <submittedName>
        <fullName evidence="7">Transmembrane component CbiQ of energizing module of cobalt ECF transporter</fullName>
    </submittedName>
</protein>
<reference evidence="7 8" key="1">
    <citation type="submission" date="2014-07" db="EMBL/GenBank/DDBJ databases">
        <title>Methanogenic archaea and the global carbon cycle.</title>
        <authorList>
            <person name="Henriksen J.R."/>
            <person name="Luke J."/>
            <person name="Reinhart S."/>
            <person name="Benedict M.N."/>
            <person name="Youngblut N.D."/>
            <person name="Metcalf M.E."/>
            <person name="Whitaker R.J."/>
            <person name="Metcalf W.W."/>
        </authorList>
    </citation>
    <scope>NUCLEOTIDE SEQUENCE [LARGE SCALE GENOMIC DNA]</scope>
    <source>
        <strain evidence="7 8">C2J</strain>
    </source>
</reference>
<dbReference type="GO" id="GO:0006824">
    <property type="term" value="P:cobalt ion transport"/>
    <property type="evidence" value="ECO:0007669"/>
    <property type="project" value="InterPro"/>
</dbReference>
<evidence type="ECO:0000256" key="5">
    <source>
        <dbReference type="ARBA" id="ARBA00023136"/>
    </source>
</evidence>
<dbReference type="HOGENOM" id="CLU_056469_5_0_2"/>
<feature type="transmembrane region" description="Helical" evidence="6">
    <location>
        <begin position="237"/>
        <end position="254"/>
    </location>
</feature>
<organism evidence="7 8">
    <name type="scientific">Methanosarcina siciliae C2J</name>
    <dbReference type="NCBI Taxonomy" id="1434118"/>
    <lineage>
        <taxon>Archaea</taxon>
        <taxon>Methanobacteriati</taxon>
        <taxon>Methanobacteriota</taxon>
        <taxon>Stenosarchaea group</taxon>
        <taxon>Methanomicrobia</taxon>
        <taxon>Methanosarcinales</taxon>
        <taxon>Methanosarcinaceae</taxon>
        <taxon>Methanosarcina</taxon>
    </lineage>
</organism>
<feature type="transmembrane region" description="Helical" evidence="6">
    <location>
        <begin position="63"/>
        <end position="87"/>
    </location>
</feature>
<comment type="subcellular location">
    <subcellularLocation>
        <location evidence="1">Cell membrane</location>
        <topology evidence="1">Multi-pass membrane protein</topology>
    </subcellularLocation>
</comment>
<dbReference type="PATRIC" id="fig|1434118.4.peg.438"/>
<evidence type="ECO:0000256" key="1">
    <source>
        <dbReference type="ARBA" id="ARBA00004651"/>
    </source>
</evidence>
<evidence type="ECO:0000256" key="4">
    <source>
        <dbReference type="ARBA" id="ARBA00022989"/>
    </source>
</evidence>
<dbReference type="PANTHER" id="PTHR43723">
    <property type="entry name" value="COBALT TRANSPORT PROTEIN CBIQ"/>
    <property type="match status" value="1"/>
</dbReference>
<evidence type="ECO:0000313" key="7">
    <source>
        <dbReference type="EMBL" id="AKB34930.1"/>
    </source>
</evidence>
<dbReference type="GO" id="GO:0043190">
    <property type="term" value="C:ATP-binding cassette (ABC) transporter complex"/>
    <property type="evidence" value="ECO:0007669"/>
    <property type="project" value="InterPro"/>
</dbReference>
<keyword evidence="4 6" id="KW-1133">Transmembrane helix</keyword>
<evidence type="ECO:0000256" key="6">
    <source>
        <dbReference type="SAM" id="Phobius"/>
    </source>
</evidence>
<dbReference type="NCBIfam" id="TIGR02454">
    <property type="entry name" value="ECF_T_CbiQ"/>
    <property type="match status" value="1"/>
</dbReference>
<dbReference type="GeneID" id="24869882"/>
<keyword evidence="2" id="KW-1003">Cell membrane</keyword>
<evidence type="ECO:0000256" key="2">
    <source>
        <dbReference type="ARBA" id="ARBA00022475"/>
    </source>
</evidence>
<dbReference type="EMBL" id="CP009508">
    <property type="protein sequence ID" value="AKB34930.1"/>
    <property type="molecule type" value="Genomic_DNA"/>
</dbReference>
<dbReference type="CDD" id="cd16914">
    <property type="entry name" value="EcfT"/>
    <property type="match status" value="1"/>
</dbReference>
<feature type="transmembrane region" description="Helical" evidence="6">
    <location>
        <begin position="151"/>
        <end position="175"/>
    </location>
</feature>
<dbReference type="RefSeq" id="WP_048185535.1">
    <property type="nucleotide sequence ID" value="NZ_CP009508.1"/>
</dbReference>
<name>A0A0E3PJ28_9EURY</name>
<dbReference type="InterPro" id="IPR003339">
    <property type="entry name" value="ABC/ECF_trnsptr_transmembrane"/>
</dbReference>
<dbReference type="Pfam" id="PF02361">
    <property type="entry name" value="CbiQ"/>
    <property type="match status" value="1"/>
</dbReference>
<dbReference type="KEGG" id="msj:MSSAC_0340"/>
<gene>
    <name evidence="7" type="ORF">MSSAC_0340</name>
</gene>
<keyword evidence="3 6" id="KW-0812">Transmembrane</keyword>
<sequence length="260" mass="29085">MHRMMDDYALLSPLRHKNNNLKMVIAAFGLLVGVSSVSPIPPLFIALCMSFATVYLGKTDKKAYLHILGAPVGFSLTGVVIIALFFGSGPELFGFDVFGYRFTVNTEGLNMAFLVLARTLGGMCCLFFLAFTTPMVELFSVLKAWKLPDAFVELSMLIYRYIFVFLDVAISIKFAQSTRLGYKDMKTSFHSLAMLSSTLFIRAWEQGEKLFVSMNSRCYSGKLTLFEARRPVKAPELVLTAAYFISVLTLLYLTKNIQMA</sequence>
<keyword evidence="5 6" id="KW-0472">Membrane</keyword>
<accession>A0A0E3PJ28</accession>
<dbReference type="InterPro" id="IPR052770">
    <property type="entry name" value="Cobalt_transport_CbiQ"/>
</dbReference>
<evidence type="ECO:0000256" key="3">
    <source>
        <dbReference type="ARBA" id="ARBA00022692"/>
    </source>
</evidence>
<dbReference type="STRING" id="1434118.MSSAC_0340"/>